<keyword evidence="2" id="KW-0472">Membrane</keyword>
<comment type="caution">
    <text evidence="5">The sequence shown here is derived from an EMBL/GenBank/DDBJ whole genome shotgun (WGS) entry which is preliminary data.</text>
</comment>
<reference evidence="5 6" key="1">
    <citation type="submission" date="2021-01" db="EMBL/GenBank/DDBJ databases">
        <title>Whole genome shotgun sequence of Actinoplanes humidus NBRC 14915.</title>
        <authorList>
            <person name="Komaki H."/>
            <person name="Tamura T."/>
        </authorList>
    </citation>
    <scope>NUCLEOTIDE SEQUENCE [LARGE SCALE GENOMIC DNA]</scope>
    <source>
        <strain evidence="5 6">NBRC 14915</strain>
    </source>
</reference>
<dbReference type="SUPFAM" id="SSF52266">
    <property type="entry name" value="SGNH hydrolase"/>
    <property type="match status" value="1"/>
</dbReference>
<accession>A0ABQ3ZSP0</accession>
<dbReference type="RefSeq" id="WP_203838596.1">
    <property type="nucleotide sequence ID" value="NZ_BAAATV010000002.1"/>
</dbReference>
<organism evidence="5 6">
    <name type="scientific">Winogradskya humida</name>
    <dbReference type="NCBI Taxonomy" id="113566"/>
    <lineage>
        <taxon>Bacteria</taxon>
        <taxon>Bacillati</taxon>
        <taxon>Actinomycetota</taxon>
        <taxon>Actinomycetes</taxon>
        <taxon>Micromonosporales</taxon>
        <taxon>Micromonosporaceae</taxon>
        <taxon>Winogradskya</taxon>
    </lineage>
</organism>
<dbReference type="PANTHER" id="PTHR23028">
    <property type="entry name" value="ACETYLTRANSFERASE"/>
    <property type="match status" value="1"/>
</dbReference>
<feature type="transmembrane region" description="Helical" evidence="2">
    <location>
        <begin position="322"/>
        <end position="343"/>
    </location>
</feature>
<name>A0ABQ3ZSP0_9ACTN</name>
<evidence type="ECO:0000259" key="4">
    <source>
        <dbReference type="Pfam" id="PF19040"/>
    </source>
</evidence>
<keyword evidence="5" id="KW-0808">Transferase</keyword>
<feature type="transmembrane region" description="Helical" evidence="2">
    <location>
        <begin position="185"/>
        <end position="203"/>
    </location>
</feature>
<feature type="region of interest" description="Disordered" evidence="1">
    <location>
        <begin position="1"/>
        <end position="20"/>
    </location>
</feature>
<sequence>MIETSTATRPRTGLTVATKTQPSRHRRDIEGLRAVAVLLVVAYHCDLSFFSGGYVGVDVFFVISGFLITGLLLREADRTGRISIPRFYARRALRLLPASAVVVVATVIAAALWLPPLRLAGIVSDALHTSVYAMNWRLAAVGTDYLNADAEPSPLQHFWSLAVEEQFYLLWPLLIIAFRAKRARAGVLIALTVVSLGLSLWQTQANAGWAYFGAHTRAWELGVGALLAVFAVRLPRWCVPAGLLAVAASAVIFTAQTPFPGYAALVPVLGTAAVIAGGTEQPGGILAHPALQGIGRLSYSWYLWHWPTLMIAPAILGRPLAGWENVLVALGALVLAMFTYALVENPARHLTGLRNNPWRGIAAGLAISLLCAGLCVAVRVAADRARGVSTYQASALDDSTDLGRDVAASVAMPAVPANLTPALERVAKDLPHFYQEGCSGTFSDAEVKKPCAYGDLTSPTTVVLFGDSHAGMWFPAMEKAALERHWKLVVVTKSACTAADGMIFSPQLKREFTECVEWRRSAWEYVRSLHPAKILLASTYPSNELLNVPGTQDEAWVSAWQRSVQALSAPGTEVYFMTDTPWQAGPVPECLSAHMDSPAACGRSPEIALALPDRRQLVAEAVREAGAVVVDPVKWFCTPAFCPVIVGNVLVYRDQHHITTAYSELLAPQLGAALAAS</sequence>
<keyword evidence="2" id="KW-1133">Transmembrane helix</keyword>
<dbReference type="Proteomes" id="UP000603200">
    <property type="component" value="Unassembled WGS sequence"/>
</dbReference>
<feature type="domain" description="Acyltransferase 3" evidence="3">
    <location>
        <begin position="28"/>
        <end position="338"/>
    </location>
</feature>
<proteinExistence type="predicted"/>
<dbReference type="InterPro" id="IPR043968">
    <property type="entry name" value="SGNH"/>
</dbReference>
<dbReference type="PANTHER" id="PTHR23028:SF53">
    <property type="entry name" value="ACYL_TRANSF_3 DOMAIN-CONTAINING PROTEIN"/>
    <property type="match status" value="1"/>
</dbReference>
<dbReference type="Pfam" id="PF01757">
    <property type="entry name" value="Acyl_transf_3"/>
    <property type="match status" value="1"/>
</dbReference>
<keyword evidence="2" id="KW-0812">Transmembrane</keyword>
<feature type="transmembrane region" description="Helical" evidence="2">
    <location>
        <begin position="363"/>
        <end position="382"/>
    </location>
</feature>
<keyword evidence="5" id="KW-0012">Acyltransferase</keyword>
<keyword evidence="6" id="KW-1185">Reference proteome</keyword>
<protein>
    <submittedName>
        <fullName evidence="5">Acyltransferase</fullName>
    </submittedName>
</protein>
<feature type="transmembrane region" description="Helical" evidence="2">
    <location>
        <begin position="299"/>
        <end position="316"/>
    </location>
</feature>
<dbReference type="InterPro" id="IPR002656">
    <property type="entry name" value="Acyl_transf_3_dom"/>
</dbReference>
<feature type="domain" description="SGNH" evidence="4">
    <location>
        <begin position="441"/>
        <end position="670"/>
    </location>
</feature>
<feature type="transmembrane region" description="Helical" evidence="2">
    <location>
        <begin position="158"/>
        <end position="178"/>
    </location>
</feature>
<dbReference type="Pfam" id="PF19040">
    <property type="entry name" value="SGNH"/>
    <property type="match status" value="1"/>
</dbReference>
<feature type="transmembrane region" description="Helical" evidence="2">
    <location>
        <begin position="209"/>
        <end position="230"/>
    </location>
</feature>
<dbReference type="GO" id="GO:0016746">
    <property type="term" value="F:acyltransferase activity"/>
    <property type="evidence" value="ECO:0007669"/>
    <property type="project" value="UniProtKB-KW"/>
</dbReference>
<evidence type="ECO:0000313" key="5">
    <source>
        <dbReference type="EMBL" id="GIE21488.1"/>
    </source>
</evidence>
<evidence type="ECO:0000313" key="6">
    <source>
        <dbReference type="Proteomes" id="UP000603200"/>
    </source>
</evidence>
<feature type="transmembrane region" description="Helical" evidence="2">
    <location>
        <begin position="55"/>
        <end position="73"/>
    </location>
</feature>
<gene>
    <name evidence="5" type="ORF">Ahu01nite_045900</name>
</gene>
<evidence type="ECO:0000256" key="1">
    <source>
        <dbReference type="SAM" id="MobiDB-lite"/>
    </source>
</evidence>
<evidence type="ECO:0000256" key="2">
    <source>
        <dbReference type="SAM" id="Phobius"/>
    </source>
</evidence>
<evidence type="ECO:0000259" key="3">
    <source>
        <dbReference type="Pfam" id="PF01757"/>
    </source>
</evidence>
<dbReference type="EMBL" id="BOMN01000057">
    <property type="protein sequence ID" value="GIE21488.1"/>
    <property type="molecule type" value="Genomic_DNA"/>
</dbReference>
<feature type="transmembrane region" description="Helical" evidence="2">
    <location>
        <begin position="93"/>
        <end position="114"/>
    </location>
</feature>
<dbReference type="InterPro" id="IPR050879">
    <property type="entry name" value="Acyltransferase_3"/>
</dbReference>
<feature type="transmembrane region" description="Helical" evidence="2">
    <location>
        <begin position="237"/>
        <end position="255"/>
    </location>
</feature>